<feature type="transmembrane region" description="Helical" evidence="2">
    <location>
        <begin position="541"/>
        <end position="562"/>
    </location>
</feature>
<dbReference type="GO" id="GO:0032729">
    <property type="term" value="P:positive regulation of type II interferon production"/>
    <property type="evidence" value="ECO:0007669"/>
    <property type="project" value="Ensembl"/>
</dbReference>
<evidence type="ECO:0000313" key="5">
    <source>
        <dbReference type="Proteomes" id="UP000694381"/>
    </source>
</evidence>
<dbReference type="GO" id="GO:0042104">
    <property type="term" value="P:positive regulation of activated T cell proliferation"/>
    <property type="evidence" value="ECO:0007669"/>
    <property type="project" value="Ensembl"/>
</dbReference>
<dbReference type="GO" id="GO:0015026">
    <property type="term" value="F:coreceptor activity"/>
    <property type="evidence" value="ECO:0007669"/>
    <property type="project" value="Ensembl"/>
</dbReference>
<dbReference type="GO" id="GO:0042022">
    <property type="term" value="C:interleukin-12 receptor complex"/>
    <property type="evidence" value="ECO:0007669"/>
    <property type="project" value="Ensembl"/>
</dbReference>
<dbReference type="AlphaFoldDB" id="A0A8C6QI56"/>
<dbReference type="GO" id="GO:0042020">
    <property type="term" value="F:interleukin-23 receptor activity"/>
    <property type="evidence" value="ECO:0007669"/>
    <property type="project" value="Ensembl"/>
</dbReference>
<gene>
    <name evidence="4" type="primary">Il12rb1</name>
</gene>
<keyword evidence="5" id="KW-1185">Reference proteome</keyword>
<organism evidence="4 5">
    <name type="scientific">Nannospalax galili</name>
    <name type="common">Northern Israeli blind subterranean mole rat</name>
    <name type="synonym">Spalax galili</name>
    <dbReference type="NCBI Taxonomy" id="1026970"/>
    <lineage>
        <taxon>Eukaryota</taxon>
        <taxon>Metazoa</taxon>
        <taxon>Chordata</taxon>
        <taxon>Craniata</taxon>
        <taxon>Vertebrata</taxon>
        <taxon>Euteleostomi</taxon>
        <taxon>Mammalia</taxon>
        <taxon>Eutheria</taxon>
        <taxon>Euarchontoglires</taxon>
        <taxon>Glires</taxon>
        <taxon>Rodentia</taxon>
        <taxon>Myomorpha</taxon>
        <taxon>Muroidea</taxon>
        <taxon>Spalacidae</taxon>
        <taxon>Spalacinae</taxon>
        <taxon>Nannospalax</taxon>
    </lineage>
</organism>
<evidence type="ECO:0000259" key="3">
    <source>
        <dbReference type="PROSITE" id="PS50853"/>
    </source>
</evidence>
<dbReference type="GeneTree" id="ENSGT00390000012431"/>
<accession>A0A8C6QI56</accession>
<keyword evidence="2" id="KW-0812">Transmembrane</keyword>
<sequence length="701" mass="77777">VDPMGLQETSQHLFILLLLGRLGDIHKPLPGSSSGPRNLTCYRVFNTDHYECSWQYEGPVDGVTHFLRCCLSTEHCCYFSAGSSTLVQFSEQDGVHVLSNVTLWVESQRANWTMKSQKITLQLFSWVKLDPPLGDINVSRSDGQIRMMWETSKDGAEVQFRRGTPNSGWILGDCGPQDVSGLGTPCLCSESCLCPSELNVAQKFQVRRRRRLPSGIPGGPWSSWSGNVCVPPETLPQPKIKFLMEPLGQDGRRRLTVQGQSLQPDLPENCQDVMPGGQVTHLVHMRMLSCPCQPWTSRTVKLGKTLHISGAAYDMVVVAQTRFARSPIQTWHLPAQEFSALGPLNISQEGNRTSLHWAAQAPGTAYCIEWQLDSQDRSHDNCTLTAPEDKVPAGMAAHTWSPEPGAMKEDCYRVTIFASLRPDTLSSWSTVLSGYYFGGNASVAGRPQRVSVKNYSGDSVSLEWTPSQLSTCPGVLKQYVVRWEAEDKAERLLPPTETQVTLQGLRTGVVYTVQVRADTEWLPGAWSQPQRFSFELQISRLSIVFASLGSFASVLLVGVLGYRGLNRAAWHLCPPLPTPCASTALEFPGIQGKQTWQWSSPGDFPEVLWPQEMLVVEMPWDRNDQTEPAQACPEPTVDLEPSLQQDAVLGLGEQERLGGSLARRLPLLGDLTQPDHKLVDPWWTRKGEEPGLSTLPYRQEG</sequence>
<protein>
    <submittedName>
        <fullName evidence="4">Interleukin 12 receptor, beta 1</fullName>
    </submittedName>
</protein>
<keyword evidence="2" id="KW-0472">Membrane</keyword>
<evidence type="ECO:0000256" key="1">
    <source>
        <dbReference type="SAM" id="MobiDB-lite"/>
    </source>
</evidence>
<reference evidence="4" key="2">
    <citation type="submission" date="2025-09" db="UniProtKB">
        <authorList>
            <consortium name="Ensembl"/>
        </authorList>
    </citation>
    <scope>IDENTIFICATION</scope>
</reference>
<dbReference type="GO" id="GO:0045063">
    <property type="term" value="P:T-helper 1 cell differentiation"/>
    <property type="evidence" value="ECO:0007669"/>
    <property type="project" value="Ensembl"/>
</dbReference>
<proteinExistence type="predicted"/>
<feature type="domain" description="Fibronectin type-III" evidence="3">
    <location>
        <begin position="446"/>
        <end position="537"/>
    </location>
</feature>
<reference evidence="4" key="1">
    <citation type="submission" date="2025-08" db="UniProtKB">
        <authorList>
            <consortium name="Ensembl"/>
        </authorList>
    </citation>
    <scope>IDENTIFICATION</scope>
</reference>
<dbReference type="GO" id="GO:0016517">
    <property type="term" value="F:interleukin-12 receptor activity"/>
    <property type="evidence" value="ECO:0007669"/>
    <property type="project" value="Ensembl"/>
</dbReference>
<name>A0A8C6QI56_NANGA</name>
<dbReference type="Gene3D" id="2.60.40.10">
    <property type="entry name" value="Immunoglobulins"/>
    <property type="match status" value="1"/>
</dbReference>
<dbReference type="GO" id="GO:0002230">
    <property type="term" value="P:positive regulation of defense response to virus by host"/>
    <property type="evidence" value="ECO:0007669"/>
    <property type="project" value="Ensembl"/>
</dbReference>
<dbReference type="Ensembl" id="ENSNGAT00000007076.1">
    <property type="protein sequence ID" value="ENSNGAP00000004410.1"/>
    <property type="gene ID" value="ENSNGAG00000005757.1"/>
</dbReference>
<dbReference type="Pfam" id="PF00041">
    <property type="entry name" value="fn3"/>
    <property type="match status" value="1"/>
</dbReference>
<dbReference type="PROSITE" id="PS50853">
    <property type="entry name" value="FN3"/>
    <property type="match status" value="1"/>
</dbReference>
<evidence type="ECO:0000313" key="4">
    <source>
        <dbReference type="Ensembl" id="ENSNGAP00000004410.1"/>
    </source>
</evidence>
<dbReference type="GO" id="GO:0071346">
    <property type="term" value="P:cellular response to type II interferon"/>
    <property type="evidence" value="ECO:0007669"/>
    <property type="project" value="Ensembl"/>
</dbReference>
<dbReference type="CDD" id="cd00063">
    <property type="entry name" value="FN3"/>
    <property type="match status" value="1"/>
</dbReference>
<dbReference type="GO" id="GO:0002827">
    <property type="term" value="P:positive regulation of T-helper 1 type immune response"/>
    <property type="evidence" value="ECO:0007669"/>
    <property type="project" value="Ensembl"/>
</dbReference>
<feature type="region of interest" description="Disordered" evidence="1">
    <location>
        <begin position="681"/>
        <end position="701"/>
    </location>
</feature>
<dbReference type="SUPFAM" id="SSF49265">
    <property type="entry name" value="Fibronectin type III"/>
    <property type="match status" value="1"/>
</dbReference>
<dbReference type="GO" id="GO:0072536">
    <property type="term" value="C:interleukin-23 receptor complex"/>
    <property type="evidence" value="ECO:0007669"/>
    <property type="project" value="Ensembl"/>
</dbReference>
<evidence type="ECO:0000256" key="2">
    <source>
        <dbReference type="SAM" id="Phobius"/>
    </source>
</evidence>
<dbReference type="OMA" id="ECSWEYE"/>
<dbReference type="Proteomes" id="UP000694381">
    <property type="component" value="Unassembled WGS sequence"/>
</dbReference>
<dbReference type="GO" id="GO:0005143">
    <property type="term" value="F:interleukin-12 receptor binding"/>
    <property type="evidence" value="ECO:0007669"/>
    <property type="project" value="Ensembl"/>
</dbReference>
<dbReference type="InterPro" id="IPR036116">
    <property type="entry name" value="FN3_sf"/>
</dbReference>
<dbReference type="InterPro" id="IPR003961">
    <property type="entry name" value="FN3_dom"/>
</dbReference>
<dbReference type="InterPro" id="IPR013783">
    <property type="entry name" value="Ig-like_fold"/>
</dbReference>
<keyword evidence="2" id="KW-1133">Transmembrane helix</keyword>
<dbReference type="GO" id="GO:0042019">
    <property type="term" value="F:interleukin-23 binding"/>
    <property type="evidence" value="ECO:0007669"/>
    <property type="project" value="Ensembl"/>
</dbReference>
<dbReference type="GO" id="GO:0009897">
    <property type="term" value="C:external side of plasma membrane"/>
    <property type="evidence" value="ECO:0007669"/>
    <property type="project" value="Ensembl"/>
</dbReference>
<dbReference type="SMART" id="SM00060">
    <property type="entry name" value="FN3"/>
    <property type="match status" value="1"/>
</dbReference>